<evidence type="ECO:0000256" key="4">
    <source>
        <dbReference type="RuleBase" id="RU363071"/>
    </source>
</evidence>
<sequence length="432" mass="47934">MSRVRQVNLKLTWPHHKIVHNYFRSCQVIKKQDGLQEWTPSSWMQFPAQQQPDYPEPESVRYVQQQLQAAPPLVSVSEIQSLTLALKQVSDGQGFILQCGDCAEAFSQCREDVLNDWTDTVSQMTTLLCGGLSQPVLKIGRIAGQYAKPRSSPDEARNGISLPSYRGDIINGHEFSVAQRIPDPQRMLGAYHRAAVTLNALHNNSLRQPGRSDTVFDPFYVSHEALLLPYDSALTRLNQADKLWYNGAAHTVWLGDRTSGPSEAHVEYLRGIANPVGIKCGPSMTAEKLGALLQRLNPQNKPGKIMLIVRLGVAHIREKLPLLLQAVAKLKSPVIWLTDPMHGNTRSTMSGLKTRDFATVCEEVRLFMQILRGQGVHPGGLHLEMTGRDVTECTGGLQRIADDDVGGRYESLCDPRLNRSQSAEIAGLTGQF</sequence>
<dbReference type="InterPro" id="IPR002480">
    <property type="entry name" value="DAHP_synth_2"/>
</dbReference>
<dbReference type="Pfam" id="PF01474">
    <property type="entry name" value="DAHP_synth_2"/>
    <property type="match status" value="2"/>
</dbReference>
<gene>
    <name evidence="5" type="ORF">F4V73_02715</name>
</gene>
<dbReference type="EC" id="2.5.1.54" evidence="4"/>
<feature type="binding site" evidence="3">
    <location>
        <position position="384"/>
    </location>
    <ligand>
        <name>Mn(2+)</name>
        <dbReference type="ChEBI" id="CHEBI:29035"/>
    </ligand>
</feature>
<proteinExistence type="inferred from homology"/>
<feature type="binding site" evidence="3">
    <location>
        <position position="279"/>
    </location>
    <ligand>
        <name>phosphoenolpyruvate</name>
        <dbReference type="ChEBI" id="CHEBI:58702"/>
    </ligand>
</feature>
<keyword evidence="2 4" id="KW-0808">Transferase</keyword>
<feature type="binding site" evidence="3">
    <location>
        <position position="310"/>
    </location>
    <ligand>
        <name>phosphoenolpyruvate</name>
        <dbReference type="ChEBI" id="CHEBI:58702"/>
    </ligand>
</feature>
<evidence type="ECO:0000256" key="2">
    <source>
        <dbReference type="ARBA" id="ARBA00022679"/>
    </source>
</evidence>
<dbReference type="PANTHER" id="PTHR21337">
    <property type="entry name" value="PHOSPHO-2-DEHYDRO-3-DEOXYHEPTONATE ALDOLASE 1, 2"/>
    <property type="match status" value="1"/>
</dbReference>
<name>A0A5M9R9V5_9GAMM</name>
<feature type="binding site" evidence="3">
    <location>
        <position position="342"/>
    </location>
    <ligand>
        <name>Mn(2+)</name>
        <dbReference type="ChEBI" id="CHEBI:29035"/>
    </ligand>
</feature>
<evidence type="ECO:0000256" key="3">
    <source>
        <dbReference type="PIRSR" id="PIRSR602480-1"/>
    </source>
</evidence>
<evidence type="ECO:0000256" key="1">
    <source>
        <dbReference type="ARBA" id="ARBA00008911"/>
    </source>
</evidence>
<dbReference type="OrthoDB" id="9766852at2"/>
<accession>A0A5M9R9V5</accession>
<dbReference type="AlphaFoldDB" id="A0A5M9R9V5"/>
<comment type="cofactor">
    <cofactor evidence="3">
        <name>Mn(2+)</name>
        <dbReference type="ChEBI" id="CHEBI:29035"/>
    </cofactor>
    <cofactor evidence="3">
        <name>Co(2+)</name>
        <dbReference type="ChEBI" id="CHEBI:48828"/>
    </cofactor>
    <cofactor evidence="3">
        <name>Cd(2+)</name>
        <dbReference type="ChEBI" id="CHEBI:48775"/>
    </cofactor>
    <text evidence="3">Binds 1 divalent cation per subunit. The enzyme is active with manganese, cobalt or cadmium ions.</text>
</comment>
<dbReference type="EMBL" id="VXKB01000001">
    <property type="protein sequence ID" value="KAA8716806.1"/>
    <property type="molecule type" value="Genomic_DNA"/>
</dbReference>
<comment type="caution">
    <text evidence="5">The sequence shown here is derived from an EMBL/GenBank/DDBJ whole genome shotgun (WGS) entry which is preliminary data.</text>
</comment>
<keyword evidence="3" id="KW-0170">Cobalt</keyword>
<dbReference type="Proteomes" id="UP000322181">
    <property type="component" value="Unassembled WGS sequence"/>
</dbReference>
<feature type="binding site" evidence="3">
    <location>
        <position position="102"/>
    </location>
    <ligand>
        <name>Mn(2+)</name>
        <dbReference type="ChEBI" id="CHEBI:29035"/>
    </ligand>
</feature>
<dbReference type="InterPro" id="IPR013785">
    <property type="entry name" value="Aldolase_TIM"/>
</dbReference>
<keyword evidence="3" id="KW-0464">Manganese</keyword>
<protein>
    <recommendedName>
        <fullName evidence="4">Phospho-2-dehydro-3-deoxyheptonate aldolase</fullName>
        <ecNumber evidence="4">2.5.1.54</ecNumber>
    </recommendedName>
</protein>
<dbReference type="Gene3D" id="3.20.20.70">
    <property type="entry name" value="Aldolase class I"/>
    <property type="match status" value="1"/>
</dbReference>
<organism evidence="5 6">
    <name type="scientific">Morganella psychrotolerans</name>
    <dbReference type="NCBI Taxonomy" id="368603"/>
    <lineage>
        <taxon>Bacteria</taxon>
        <taxon>Pseudomonadati</taxon>
        <taxon>Pseudomonadota</taxon>
        <taxon>Gammaproteobacteria</taxon>
        <taxon>Enterobacterales</taxon>
        <taxon>Morganellaceae</taxon>
        <taxon>Morganella</taxon>
    </lineage>
</organism>
<comment type="similarity">
    <text evidence="1 4">Belongs to the class-II DAHP synthase family.</text>
</comment>
<evidence type="ECO:0000313" key="6">
    <source>
        <dbReference type="Proteomes" id="UP000322181"/>
    </source>
</evidence>
<dbReference type="PANTHER" id="PTHR21337:SF0">
    <property type="entry name" value="PHOSPHO-2-DEHYDRO-3-DEOXYHEPTONATE ALDOLASE"/>
    <property type="match status" value="1"/>
</dbReference>
<keyword evidence="3" id="KW-0104">Cadmium</keyword>
<dbReference type="GO" id="GO:0003849">
    <property type="term" value="F:3-deoxy-7-phosphoheptulonate synthase activity"/>
    <property type="evidence" value="ECO:0007669"/>
    <property type="project" value="UniProtKB-EC"/>
</dbReference>
<dbReference type="GO" id="GO:0009073">
    <property type="term" value="P:aromatic amino acid family biosynthetic process"/>
    <property type="evidence" value="ECO:0007669"/>
    <property type="project" value="InterPro"/>
</dbReference>
<feature type="binding site" evidence="3">
    <location>
        <position position="141"/>
    </location>
    <ligand>
        <name>phosphoenolpyruvate</name>
        <dbReference type="ChEBI" id="CHEBI:58702"/>
    </ligand>
</feature>
<feature type="binding site" evidence="3">
    <location>
        <position position="414"/>
    </location>
    <ligand>
        <name>Mn(2+)</name>
        <dbReference type="ChEBI" id="CHEBI:29035"/>
    </ligand>
</feature>
<reference evidence="5 6" key="1">
    <citation type="submission" date="2019-09" db="EMBL/GenBank/DDBJ databases">
        <title>Draft genome sequence of various Type strains from the CCUG.</title>
        <authorList>
            <person name="Pineiro-Iglesias B."/>
            <person name="Tunovic T."/>
            <person name="Unosson C."/>
            <person name="Inganas E."/>
            <person name="Ohlen M."/>
            <person name="Cardew S."/>
            <person name="Jensie-Markopoulos S."/>
            <person name="Salva-Serra F."/>
            <person name="Jaen-Luchoro D."/>
            <person name="Karlsson R."/>
            <person name="Svensson-Stadler L."/>
            <person name="Chun J."/>
            <person name="Moore E."/>
        </authorList>
    </citation>
    <scope>NUCLEOTIDE SEQUENCE [LARGE SCALE GENOMIC DNA]</scope>
    <source>
        <strain evidence="5 6">CCUG 53682T</strain>
    </source>
</reference>
<evidence type="ECO:0000313" key="5">
    <source>
        <dbReference type="EMBL" id="KAA8716806.1"/>
    </source>
</evidence>
<dbReference type="SUPFAM" id="SSF51569">
    <property type="entry name" value="Aldolase"/>
    <property type="match status" value="1"/>
</dbReference>
<comment type="catalytic activity">
    <reaction evidence="4">
        <text>D-erythrose 4-phosphate + phosphoenolpyruvate + H2O = 7-phospho-2-dehydro-3-deoxy-D-arabino-heptonate + phosphate</text>
        <dbReference type="Rhea" id="RHEA:14717"/>
        <dbReference type="ChEBI" id="CHEBI:15377"/>
        <dbReference type="ChEBI" id="CHEBI:16897"/>
        <dbReference type="ChEBI" id="CHEBI:43474"/>
        <dbReference type="ChEBI" id="CHEBI:58394"/>
        <dbReference type="ChEBI" id="CHEBI:58702"/>
        <dbReference type="EC" id="2.5.1.54"/>
    </reaction>
</comment>